<dbReference type="EMBL" id="CAJOAY010006918">
    <property type="protein sequence ID" value="CAF4153825.1"/>
    <property type="molecule type" value="Genomic_DNA"/>
</dbReference>
<feature type="chain" id="PRO_5032657228" evidence="1">
    <location>
        <begin position="22"/>
        <end position="43"/>
    </location>
</feature>
<sequence>MVLVIEYKLWVVMMILNQLSAVSYNQPKICPNASWGLNGTTFA</sequence>
<evidence type="ECO:0000313" key="3">
    <source>
        <dbReference type="Proteomes" id="UP000663881"/>
    </source>
</evidence>
<evidence type="ECO:0000256" key="1">
    <source>
        <dbReference type="SAM" id="SignalP"/>
    </source>
</evidence>
<reference evidence="2" key="1">
    <citation type="submission" date="2021-02" db="EMBL/GenBank/DDBJ databases">
        <authorList>
            <person name="Nowell W R."/>
        </authorList>
    </citation>
    <scope>NUCLEOTIDE SEQUENCE</scope>
</reference>
<evidence type="ECO:0000313" key="2">
    <source>
        <dbReference type="EMBL" id="CAF4153825.1"/>
    </source>
</evidence>
<dbReference type="Proteomes" id="UP000663881">
    <property type="component" value="Unassembled WGS sequence"/>
</dbReference>
<protein>
    <submittedName>
        <fullName evidence="2">Uncharacterized protein</fullName>
    </submittedName>
</protein>
<organism evidence="2 3">
    <name type="scientific">Adineta steineri</name>
    <dbReference type="NCBI Taxonomy" id="433720"/>
    <lineage>
        <taxon>Eukaryota</taxon>
        <taxon>Metazoa</taxon>
        <taxon>Spiralia</taxon>
        <taxon>Gnathifera</taxon>
        <taxon>Rotifera</taxon>
        <taxon>Eurotatoria</taxon>
        <taxon>Bdelloidea</taxon>
        <taxon>Adinetida</taxon>
        <taxon>Adinetidae</taxon>
        <taxon>Adineta</taxon>
    </lineage>
</organism>
<feature type="non-terminal residue" evidence="2">
    <location>
        <position position="1"/>
    </location>
</feature>
<comment type="caution">
    <text evidence="2">The sequence shown here is derived from an EMBL/GenBank/DDBJ whole genome shotgun (WGS) entry which is preliminary data.</text>
</comment>
<accession>A0A819Y7U5</accession>
<proteinExistence type="predicted"/>
<feature type="signal peptide" evidence="1">
    <location>
        <begin position="1"/>
        <end position="21"/>
    </location>
</feature>
<gene>
    <name evidence="2" type="ORF">OKA104_LOCUS38401</name>
</gene>
<dbReference type="AlphaFoldDB" id="A0A819Y7U5"/>
<name>A0A819Y7U5_9BILA</name>
<keyword evidence="1" id="KW-0732">Signal</keyword>